<dbReference type="Pfam" id="PF20669">
    <property type="entry name" value="Exo70_N"/>
    <property type="match status" value="1"/>
</dbReference>
<evidence type="ECO:0000256" key="2">
    <source>
        <dbReference type="ARBA" id="ARBA00022448"/>
    </source>
</evidence>
<reference evidence="7" key="1">
    <citation type="submission" date="2023-03" db="EMBL/GenBank/DDBJ databases">
        <authorList>
            <person name="Steffen K."/>
            <person name="Cardenas P."/>
        </authorList>
    </citation>
    <scope>NUCLEOTIDE SEQUENCE</scope>
</reference>
<name>A0AA35RSB7_GEOBA</name>
<dbReference type="PANTHER" id="PTHR12542:SF41">
    <property type="entry name" value="EXOCYST COMPLEX COMPONENT 7"/>
    <property type="match status" value="1"/>
</dbReference>
<dbReference type="InterPro" id="IPR004140">
    <property type="entry name" value="Exo70"/>
</dbReference>
<evidence type="ECO:0000256" key="3">
    <source>
        <dbReference type="ARBA" id="ARBA00022483"/>
    </source>
</evidence>
<proteinExistence type="inferred from homology"/>
<evidence type="ECO:0000313" key="8">
    <source>
        <dbReference type="Proteomes" id="UP001174909"/>
    </source>
</evidence>
<feature type="domain" description="Exocyst complex subunit Exo70 C-terminal" evidence="6">
    <location>
        <begin position="307"/>
        <end position="671"/>
    </location>
</feature>
<gene>
    <name evidence="7" type="ORF">GBAR_LOCUS10298</name>
</gene>
<dbReference type="GO" id="GO:0006887">
    <property type="term" value="P:exocytosis"/>
    <property type="evidence" value="ECO:0007669"/>
    <property type="project" value="UniProtKB-KW"/>
</dbReference>
<sequence length="678" mass="77081">MEDVSFRKRQLEESLKSPTFPSVLQSERKLENLRESLEKSDQLTTNMMGILDSFTVRLKKLDDTIVPVYKQTKELTQLQENVDKSLVQLDKVIGYHHVADDVETKIQVGPGGDVESYIKVLERLKMALVFFHSNNPASVELTRLHDYFDQGLDTLQRDFMNLMKNSSRPVALPLLNDIAACEDIEDLPPLEHLPARTISELRATAEYLISQSGGAMVGGNVQNKDILLVYSQLRSNQLGRSLNTFKEANSSSLLQPSQYENLMFHLLLKEVVVRPSHQLVSEGGVVSISSELSVGSSEEGLDGCGYIMAATTVFLRLIEGEVRLMRQVIPKPHQSRVLRDLTAQPIEFFMKEVEMLHQHVVKSLSYNDFPVAISVFRLVRHVQGLLPEYKTALYGLDGSPYSRFEDIVKQFQKVNHKALEDYVAHIKGNPEKQSNLPKDGTVHELTSHTMWFVEHLLDYSRNVGEVIFGESSFGVVSDADRRKSLGHYLTRVVDALNLNMESKARSYEHPQLASLFLLNNYHFIHKTFTRNEEMQRLLEEAYGDVEQNYINSITTHLRNYQRCFGKAIGFLGHEVSASAGAGGPDKLSKAAKQTIKDKYKGFNTEIEELCRVQQHWSIPDSQLRARVRTENVELVGPLYAEFHRVYSEFPFTKNPEKYLKFTPESLEETLETFFDGGA</sequence>
<dbReference type="InterPro" id="IPR016159">
    <property type="entry name" value="Cullin_repeat-like_dom_sf"/>
</dbReference>
<dbReference type="Proteomes" id="UP001174909">
    <property type="component" value="Unassembled WGS sequence"/>
</dbReference>
<comment type="caution">
    <text evidence="7">The sequence shown here is derived from an EMBL/GenBank/DDBJ whole genome shotgun (WGS) entry which is preliminary data.</text>
</comment>
<dbReference type="GO" id="GO:0005546">
    <property type="term" value="F:phosphatidylinositol-4,5-bisphosphate binding"/>
    <property type="evidence" value="ECO:0007669"/>
    <property type="project" value="InterPro"/>
</dbReference>
<organism evidence="7 8">
    <name type="scientific">Geodia barretti</name>
    <name type="common">Barrett's horny sponge</name>
    <dbReference type="NCBI Taxonomy" id="519541"/>
    <lineage>
        <taxon>Eukaryota</taxon>
        <taxon>Metazoa</taxon>
        <taxon>Porifera</taxon>
        <taxon>Demospongiae</taxon>
        <taxon>Heteroscleromorpha</taxon>
        <taxon>Tetractinellida</taxon>
        <taxon>Astrophorina</taxon>
        <taxon>Geodiidae</taxon>
        <taxon>Geodia</taxon>
    </lineage>
</organism>
<dbReference type="PANTHER" id="PTHR12542">
    <property type="entry name" value="EXOCYST COMPLEX PROTEIN EXO70"/>
    <property type="match status" value="1"/>
</dbReference>
<keyword evidence="2 5" id="KW-0813">Transport</keyword>
<dbReference type="Gene3D" id="1.20.1280.170">
    <property type="entry name" value="Exocyst complex component Exo70"/>
    <property type="match status" value="1"/>
</dbReference>
<evidence type="ECO:0000256" key="4">
    <source>
        <dbReference type="ARBA" id="ARBA00026169"/>
    </source>
</evidence>
<keyword evidence="8" id="KW-1185">Reference proteome</keyword>
<evidence type="ECO:0000256" key="5">
    <source>
        <dbReference type="RuleBase" id="RU365026"/>
    </source>
</evidence>
<keyword evidence="5" id="KW-0653">Protein transport</keyword>
<evidence type="ECO:0000313" key="7">
    <source>
        <dbReference type="EMBL" id="CAI8016815.1"/>
    </source>
</evidence>
<evidence type="ECO:0000256" key="1">
    <source>
        <dbReference type="ARBA" id="ARBA00006756"/>
    </source>
</evidence>
<dbReference type="Pfam" id="PF03081">
    <property type="entry name" value="Exo70_C"/>
    <property type="match status" value="1"/>
</dbReference>
<dbReference type="SUPFAM" id="SSF74788">
    <property type="entry name" value="Cullin repeat-like"/>
    <property type="match status" value="1"/>
</dbReference>
<keyword evidence="3 5" id="KW-0268">Exocytosis</keyword>
<dbReference type="InterPro" id="IPR046364">
    <property type="entry name" value="Exo70_C"/>
</dbReference>
<dbReference type="AlphaFoldDB" id="A0AA35RSB7"/>
<evidence type="ECO:0000259" key="6">
    <source>
        <dbReference type="Pfam" id="PF03081"/>
    </source>
</evidence>
<accession>A0AA35RSB7</accession>
<dbReference type="EMBL" id="CASHTH010001567">
    <property type="protein sequence ID" value="CAI8016815.1"/>
    <property type="molecule type" value="Genomic_DNA"/>
</dbReference>
<comment type="similarity">
    <text evidence="1 5">Belongs to the EXO70 family.</text>
</comment>
<dbReference type="GO" id="GO:0015031">
    <property type="term" value="P:protein transport"/>
    <property type="evidence" value="ECO:0007669"/>
    <property type="project" value="UniProtKB-KW"/>
</dbReference>
<dbReference type="GO" id="GO:0000145">
    <property type="term" value="C:exocyst"/>
    <property type="evidence" value="ECO:0007669"/>
    <property type="project" value="InterPro"/>
</dbReference>
<comment type="function">
    <text evidence="5">Component of the exocyst complex involved in the docking of exocytic vesicles with fusion sites on the plasma membrane.</text>
</comment>
<protein>
    <recommendedName>
        <fullName evidence="4 5">Exocyst complex component 7</fullName>
    </recommendedName>
    <alternativeName>
        <fullName evidence="5">Exocyst complex component Exo70</fullName>
    </alternativeName>
</protein>